<dbReference type="EMBL" id="KN848896">
    <property type="protein sequence ID" value="KIR62426.1"/>
    <property type="molecule type" value="Genomic_DNA"/>
</dbReference>
<dbReference type="PANTHER" id="PTHR38696">
    <property type="entry name" value="MEDIATOR OF RNA POLYMERASE II TRANSCRIPTION SUBUNIT 13"/>
    <property type="match status" value="1"/>
</dbReference>
<proteinExistence type="predicted"/>
<accession>A0ABR5BAM7</accession>
<reference evidence="1 2" key="1">
    <citation type="submission" date="2015-01" db="EMBL/GenBank/DDBJ databases">
        <title>The Genome Sequence of Cryptococcus gattii CA1873.</title>
        <authorList>
            <consortium name="The Broad Institute Genomics Platform"/>
            <person name="Cuomo C."/>
            <person name="Litvintseva A."/>
            <person name="Chen Y."/>
            <person name="Heitman J."/>
            <person name="Sun S."/>
            <person name="Springer D."/>
            <person name="Dromer F."/>
            <person name="Young S."/>
            <person name="Zeng Q."/>
            <person name="Gargeya S."/>
            <person name="Abouelleil A."/>
            <person name="Alvarado L."/>
            <person name="Chapman S.B."/>
            <person name="Gainer-Dewar J."/>
            <person name="Goldberg J."/>
            <person name="Griggs A."/>
            <person name="Gujja S."/>
            <person name="Hansen M."/>
            <person name="Howarth C."/>
            <person name="Imamovic A."/>
            <person name="Larimer J."/>
            <person name="Murphy C."/>
            <person name="Naylor J."/>
            <person name="Pearson M."/>
            <person name="Priest M."/>
            <person name="Roberts A."/>
            <person name="Saif S."/>
            <person name="Shea T."/>
            <person name="Sykes S."/>
            <person name="Wortman J."/>
            <person name="Nusbaum C."/>
            <person name="Birren B."/>
        </authorList>
    </citation>
    <scope>NUCLEOTIDE SEQUENCE [LARGE SCALE GENOMIC DNA]</scope>
    <source>
        <strain evidence="1 2">CA1873</strain>
    </source>
</reference>
<keyword evidence="2" id="KW-1185">Reference proteome</keyword>
<dbReference type="PANTHER" id="PTHR38696:SF1">
    <property type="entry name" value="MEDIATOR OF RNA POLYMERASE II TRANSCRIPTION SUBUNIT 13"/>
    <property type="match status" value="1"/>
</dbReference>
<organism evidence="1 2">
    <name type="scientific">Cryptococcus bacillisporus CA1873</name>
    <dbReference type="NCBI Taxonomy" id="1296111"/>
    <lineage>
        <taxon>Eukaryota</taxon>
        <taxon>Fungi</taxon>
        <taxon>Dikarya</taxon>
        <taxon>Basidiomycota</taxon>
        <taxon>Agaricomycotina</taxon>
        <taxon>Tremellomycetes</taxon>
        <taxon>Tremellales</taxon>
        <taxon>Cryptococcaceae</taxon>
        <taxon>Cryptococcus</taxon>
        <taxon>Cryptococcus gattii species complex</taxon>
    </lineage>
</organism>
<gene>
    <name evidence="1" type="ORF">I314_03367</name>
</gene>
<protein>
    <submittedName>
        <fullName evidence="1">Uncharacterized protein</fullName>
    </submittedName>
</protein>
<sequence length="188" mass="20918">MLGIFKVVGVHGWTLVESIEAGGSKKDTHVLLFFYSSEITLAPPVFFALSIPVPDRLSLINPPLKSTPALISSLRTSIISTSPLKFKQSSNGIINSTSTDEELLKASEQGKKKGKITWQGYDPRGIKLEGWVHDGMYRFWIEGLRSWMRGALRRKTVENIHPMLVIRIVNNLTANTFSLPAQCLSSHL</sequence>
<name>A0ABR5BAM7_CRYGA</name>
<evidence type="ECO:0000313" key="1">
    <source>
        <dbReference type="EMBL" id="KIR62426.1"/>
    </source>
</evidence>
<dbReference type="Proteomes" id="UP000053800">
    <property type="component" value="Unassembled WGS sequence"/>
</dbReference>
<evidence type="ECO:0000313" key="2">
    <source>
        <dbReference type="Proteomes" id="UP000053800"/>
    </source>
</evidence>